<sequence>MLKSMQSMEWEKGKKNLWPGILVWKPALERKEHPIYRKLTNLSAHALSVLMESYSREQALRPLLKFYLLLVLACMNFYYQDKMKS</sequence>
<keyword evidence="1" id="KW-0812">Transmembrane</keyword>
<name>A0A0S3RT55_PHAAN</name>
<accession>A0A0S3RT55</accession>
<evidence type="ECO:0000313" key="3">
    <source>
        <dbReference type="Proteomes" id="UP000291084"/>
    </source>
</evidence>
<dbReference type="Proteomes" id="UP000291084">
    <property type="component" value="Chromosome 4"/>
</dbReference>
<gene>
    <name evidence="2" type="primary">Vigan.04G096700</name>
    <name evidence="2" type="ORF">VIGAN_04096700</name>
</gene>
<evidence type="ECO:0000313" key="2">
    <source>
        <dbReference type="EMBL" id="BAT83755.1"/>
    </source>
</evidence>
<keyword evidence="3" id="KW-1185">Reference proteome</keyword>
<keyword evidence="1" id="KW-1133">Transmembrane helix</keyword>
<keyword evidence="1" id="KW-0472">Membrane</keyword>
<dbReference type="EMBL" id="AP015037">
    <property type="protein sequence ID" value="BAT83755.1"/>
    <property type="molecule type" value="Genomic_DNA"/>
</dbReference>
<protein>
    <submittedName>
        <fullName evidence="2">Uncharacterized protein</fullName>
    </submittedName>
</protein>
<feature type="transmembrane region" description="Helical" evidence="1">
    <location>
        <begin position="63"/>
        <end position="79"/>
    </location>
</feature>
<dbReference type="AlphaFoldDB" id="A0A0S3RT55"/>
<proteinExistence type="predicted"/>
<organism evidence="2 3">
    <name type="scientific">Vigna angularis var. angularis</name>
    <dbReference type="NCBI Taxonomy" id="157739"/>
    <lineage>
        <taxon>Eukaryota</taxon>
        <taxon>Viridiplantae</taxon>
        <taxon>Streptophyta</taxon>
        <taxon>Embryophyta</taxon>
        <taxon>Tracheophyta</taxon>
        <taxon>Spermatophyta</taxon>
        <taxon>Magnoliopsida</taxon>
        <taxon>eudicotyledons</taxon>
        <taxon>Gunneridae</taxon>
        <taxon>Pentapetalae</taxon>
        <taxon>rosids</taxon>
        <taxon>fabids</taxon>
        <taxon>Fabales</taxon>
        <taxon>Fabaceae</taxon>
        <taxon>Papilionoideae</taxon>
        <taxon>50 kb inversion clade</taxon>
        <taxon>NPAAA clade</taxon>
        <taxon>indigoferoid/millettioid clade</taxon>
        <taxon>Phaseoleae</taxon>
        <taxon>Vigna</taxon>
    </lineage>
</organism>
<reference evidence="2 3" key="1">
    <citation type="journal article" date="2015" name="Sci. Rep.">
        <title>The power of single molecule real-time sequencing technology in the de novo assembly of a eukaryotic genome.</title>
        <authorList>
            <person name="Sakai H."/>
            <person name="Naito K."/>
            <person name="Ogiso-Tanaka E."/>
            <person name="Takahashi Y."/>
            <person name="Iseki K."/>
            <person name="Muto C."/>
            <person name="Satou K."/>
            <person name="Teruya K."/>
            <person name="Shiroma A."/>
            <person name="Shimoji M."/>
            <person name="Hirano T."/>
            <person name="Itoh T."/>
            <person name="Kaga A."/>
            <person name="Tomooka N."/>
        </authorList>
    </citation>
    <scope>NUCLEOTIDE SEQUENCE [LARGE SCALE GENOMIC DNA]</scope>
    <source>
        <strain evidence="3">cv. Shumari</strain>
    </source>
</reference>
<evidence type="ECO:0000256" key="1">
    <source>
        <dbReference type="SAM" id="Phobius"/>
    </source>
</evidence>